<accession>X1K0N0</accession>
<sequence length="29" mass="3568">IKYCRKDQFYKRITLLVRVNIIGDKKIDK</sequence>
<feature type="non-terminal residue" evidence="1">
    <location>
        <position position="1"/>
    </location>
</feature>
<name>X1K0N0_9ZZZZ</name>
<dbReference type="EMBL" id="BARU01028953">
    <property type="protein sequence ID" value="GAH75648.1"/>
    <property type="molecule type" value="Genomic_DNA"/>
</dbReference>
<organism evidence="1">
    <name type="scientific">marine sediment metagenome</name>
    <dbReference type="NCBI Taxonomy" id="412755"/>
    <lineage>
        <taxon>unclassified sequences</taxon>
        <taxon>metagenomes</taxon>
        <taxon>ecological metagenomes</taxon>
    </lineage>
</organism>
<comment type="caution">
    <text evidence="1">The sequence shown here is derived from an EMBL/GenBank/DDBJ whole genome shotgun (WGS) entry which is preliminary data.</text>
</comment>
<protein>
    <submittedName>
        <fullName evidence="1">Uncharacterized protein</fullName>
    </submittedName>
</protein>
<proteinExistence type="predicted"/>
<gene>
    <name evidence="1" type="ORF">S03H2_46146</name>
</gene>
<reference evidence="1" key="1">
    <citation type="journal article" date="2014" name="Front. Microbiol.">
        <title>High frequency of phylogenetically diverse reductive dehalogenase-homologous genes in deep subseafloor sedimentary metagenomes.</title>
        <authorList>
            <person name="Kawai M."/>
            <person name="Futagami T."/>
            <person name="Toyoda A."/>
            <person name="Takaki Y."/>
            <person name="Nishi S."/>
            <person name="Hori S."/>
            <person name="Arai W."/>
            <person name="Tsubouchi T."/>
            <person name="Morono Y."/>
            <person name="Uchiyama I."/>
            <person name="Ito T."/>
            <person name="Fujiyama A."/>
            <person name="Inagaki F."/>
            <person name="Takami H."/>
        </authorList>
    </citation>
    <scope>NUCLEOTIDE SEQUENCE</scope>
    <source>
        <strain evidence="1">Expedition CK06-06</strain>
    </source>
</reference>
<evidence type="ECO:0000313" key="1">
    <source>
        <dbReference type="EMBL" id="GAH75648.1"/>
    </source>
</evidence>
<dbReference type="AlphaFoldDB" id="X1K0N0"/>